<protein>
    <submittedName>
        <fullName evidence="3">DNA binding domain-containing protein</fullName>
    </submittedName>
</protein>
<accession>A0ABY5AH20</accession>
<dbReference type="InterPro" id="IPR036388">
    <property type="entry name" value="WH-like_DNA-bd_sf"/>
</dbReference>
<dbReference type="InterPro" id="IPR038475">
    <property type="entry name" value="RecG_C_sf"/>
</dbReference>
<dbReference type="PANTHER" id="PTHR30595:SF6">
    <property type="entry name" value="SCHLAFEN ALBA-2 DOMAIN-CONTAINING PROTEIN"/>
    <property type="match status" value="1"/>
</dbReference>
<name>A0ABY5AH20_9ACTO</name>
<reference evidence="3" key="1">
    <citation type="submission" date="2022-06" db="EMBL/GenBank/DDBJ databases">
        <title>Complete Genome Sequence of Arcanobacterium pinnipediorum strain DSM 28752 isolated from a harbour seal.</title>
        <authorList>
            <person name="Borowiak M."/>
            <person name="Kreitlow A."/>
            <person name="Alssahen M."/>
            <person name="Malorny B."/>
            <person name="Laemmler C."/>
            <person name="Prenger-Berninghoff E."/>
            <person name="Siebert U."/>
            <person name="Ploetz M."/>
            <person name="Abdulmawjood A."/>
        </authorList>
    </citation>
    <scope>NUCLEOTIDE SEQUENCE</scope>
    <source>
        <strain evidence="3">DSM 28752</strain>
    </source>
</reference>
<evidence type="ECO:0000259" key="1">
    <source>
        <dbReference type="Pfam" id="PF04326"/>
    </source>
</evidence>
<dbReference type="Gene3D" id="3.30.950.30">
    <property type="entry name" value="Schlafen, AAA domain"/>
    <property type="match status" value="1"/>
</dbReference>
<dbReference type="PANTHER" id="PTHR30595">
    <property type="entry name" value="GLPR-RELATED TRANSCRIPTIONAL REPRESSOR"/>
    <property type="match status" value="1"/>
</dbReference>
<dbReference type="InterPro" id="IPR007421">
    <property type="entry name" value="Schlafen_AlbA_2_dom"/>
</dbReference>
<dbReference type="Pfam" id="PF13749">
    <property type="entry name" value="HATPase_c_4"/>
    <property type="match status" value="1"/>
</dbReference>
<keyword evidence="4" id="KW-1185">Reference proteome</keyword>
<organism evidence="3 4">
    <name type="scientific">Arcanobacterium pinnipediorum</name>
    <dbReference type="NCBI Taxonomy" id="1503041"/>
    <lineage>
        <taxon>Bacteria</taxon>
        <taxon>Bacillati</taxon>
        <taxon>Actinomycetota</taxon>
        <taxon>Actinomycetes</taxon>
        <taxon>Actinomycetales</taxon>
        <taxon>Actinomycetaceae</taxon>
        <taxon>Arcanobacterium</taxon>
    </lineage>
</organism>
<dbReference type="Gene3D" id="3.30.565.60">
    <property type="match status" value="1"/>
</dbReference>
<evidence type="ECO:0000313" key="4">
    <source>
        <dbReference type="Proteomes" id="UP001056109"/>
    </source>
</evidence>
<dbReference type="Proteomes" id="UP001056109">
    <property type="component" value="Chromosome"/>
</dbReference>
<feature type="domain" description="HTH iclR-type" evidence="2">
    <location>
        <begin position="407"/>
        <end position="450"/>
    </location>
</feature>
<dbReference type="InterPro" id="IPR005471">
    <property type="entry name" value="Tscrpt_reg_IclR_N"/>
</dbReference>
<dbReference type="Pfam" id="PF04326">
    <property type="entry name" value="SLFN_AlbA_2"/>
    <property type="match status" value="1"/>
</dbReference>
<sequence>MLQLALPERTTAICNQKEDQWFDRKSIRIEPKKLAQTLVAFANAEGGVALVGINSGNIESVEDFPEKSSLLRRTLTAEYLQMPFPATVTECEVLDQQENVKHILVFTVSPGQNLCRTANGDVYVRKGDSSIKQTPPEVQELEYTRGSVVFEAQPCPLNLSELSSKFVNDFVKKVGATRGVEHLLKSRGLLSHDGQVTNAACLLFSNNPSESIPGSEIRVVRYQGKERLTGNRQNIIFDKRTELPIPQAIDQAIEWVEANIPHRKSLNANNRFSYIPLAPKAAWVEGIVNAAIHRSYSYTGDHIRIEIFDDRIEITNPGSFQYATERFPNPLSTTRYARNPRIARTCTDLGYSQELGEGIKRIFQEMQTYGLTDPVYEQPPMHVKLTLPFIAKISATESGNLPKHADRVLMALRKLGGAGGTTDIATTAGIANPTARKILQSLQKQGLVSWNGKSPNDPRAFWQLEGY</sequence>
<dbReference type="SUPFAM" id="SSF46785">
    <property type="entry name" value="Winged helix' DNA-binding domain"/>
    <property type="match status" value="1"/>
</dbReference>
<proteinExistence type="predicted"/>
<dbReference type="Pfam" id="PF09339">
    <property type="entry name" value="HTH_IclR"/>
    <property type="match status" value="1"/>
</dbReference>
<dbReference type="EMBL" id="CP099547">
    <property type="protein sequence ID" value="USR79502.1"/>
    <property type="molecule type" value="Genomic_DNA"/>
</dbReference>
<evidence type="ECO:0000259" key="2">
    <source>
        <dbReference type="Pfam" id="PF09339"/>
    </source>
</evidence>
<feature type="domain" description="Schlafen AlbA-2" evidence="1">
    <location>
        <begin position="18"/>
        <end position="131"/>
    </location>
</feature>
<dbReference type="RefSeq" id="WP_252673371.1">
    <property type="nucleotide sequence ID" value="NZ_CP099547.1"/>
</dbReference>
<dbReference type="Gene3D" id="1.10.10.10">
    <property type="entry name" value="Winged helix-like DNA-binding domain superfamily/Winged helix DNA-binding domain"/>
    <property type="match status" value="1"/>
</dbReference>
<evidence type="ECO:0000313" key="3">
    <source>
        <dbReference type="EMBL" id="USR79502.1"/>
    </source>
</evidence>
<gene>
    <name evidence="3" type="ORF">NG665_00445</name>
</gene>
<dbReference type="InterPro" id="IPR036390">
    <property type="entry name" value="WH_DNA-bd_sf"/>
</dbReference>
<dbReference type="InterPro" id="IPR038461">
    <property type="entry name" value="Schlafen_AlbA_2_dom_sf"/>
</dbReference>